<protein>
    <recommendedName>
        <fullName evidence="3">DUF2209 domain-containing protein</fullName>
    </recommendedName>
</protein>
<sequence length="131" mass="14884">MWDIIAVDISGRHRIKDGYYMVCAAVALTVSADHIEKVKQVKILPFWLKRDPGLLDIVQLIEDTANQLSFEGTIVSEKGDMYNQPLWVPESMFSGAFKYQESLAERRAIELAHHISLSARNLLIKELNIEA</sequence>
<dbReference type="InterPro" id="IPR014514">
    <property type="entry name" value="UCP021940"/>
</dbReference>
<accession>A0A0E3L933</accession>
<evidence type="ECO:0000313" key="2">
    <source>
        <dbReference type="Proteomes" id="UP000033111"/>
    </source>
</evidence>
<dbReference type="GeneID" id="24861753"/>
<dbReference type="HOGENOM" id="CLU_143941_0_0_2"/>
<dbReference type="AlphaFoldDB" id="A0A0E3L933"/>
<dbReference type="OrthoDB" id="120192at2157"/>
<dbReference type="Pfam" id="PF09974">
    <property type="entry name" value="DUF2209"/>
    <property type="match status" value="1"/>
</dbReference>
<keyword evidence="2" id="KW-1185">Reference proteome</keyword>
<dbReference type="Proteomes" id="UP000033111">
    <property type="component" value="Chromosome"/>
</dbReference>
<dbReference type="RefSeq" id="WP_048173412.1">
    <property type="nucleotide sequence ID" value="NZ_CP009506.1"/>
</dbReference>
<proteinExistence type="predicted"/>
<evidence type="ECO:0008006" key="3">
    <source>
        <dbReference type="Google" id="ProtNLM"/>
    </source>
</evidence>
<dbReference type="PIRSF" id="PIRSF021940">
    <property type="entry name" value="UCP021940"/>
    <property type="match status" value="1"/>
</dbReference>
<dbReference type="KEGG" id="msw:MSSIT_2852"/>
<gene>
    <name evidence="1" type="ORF">MSSIT_2852</name>
</gene>
<evidence type="ECO:0000313" key="1">
    <source>
        <dbReference type="EMBL" id="AKB29571.1"/>
    </source>
</evidence>
<reference evidence="1 2" key="1">
    <citation type="submission" date="2014-07" db="EMBL/GenBank/DDBJ databases">
        <title>Methanogenic archaea and the global carbon cycle.</title>
        <authorList>
            <person name="Henriksen J.R."/>
            <person name="Luke J."/>
            <person name="Reinhart S."/>
            <person name="Benedict M.N."/>
            <person name="Youngblut N.D."/>
            <person name="Metcalf M.E."/>
            <person name="Whitaker R.J."/>
            <person name="Metcalf W.W."/>
        </authorList>
    </citation>
    <scope>NUCLEOTIDE SEQUENCE [LARGE SCALE GENOMIC DNA]</scope>
    <source>
        <strain evidence="1 2">T4/M</strain>
    </source>
</reference>
<dbReference type="EMBL" id="CP009506">
    <property type="protein sequence ID" value="AKB29571.1"/>
    <property type="molecule type" value="Genomic_DNA"/>
</dbReference>
<dbReference type="PATRIC" id="fig|1434120.4.peg.3724"/>
<organism evidence="1 2">
    <name type="scientific">Methanosarcina siciliae T4/M</name>
    <dbReference type="NCBI Taxonomy" id="1434120"/>
    <lineage>
        <taxon>Archaea</taxon>
        <taxon>Methanobacteriati</taxon>
        <taxon>Methanobacteriota</taxon>
        <taxon>Stenosarchaea group</taxon>
        <taxon>Methanomicrobia</taxon>
        <taxon>Methanosarcinales</taxon>
        <taxon>Methanosarcinaceae</taxon>
        <taxon>Methanosarcina</taxon>
    </lineage>
</organism>
<name>A0A0E3L933_9EURY</name>